<dbReference type="AlphaFoldDB" id="A0A8G1RTU2"/>
<dbReference type="EMBL" id="KZ824641">
    <property type="protein sequence ID" value="RAK77725.1"/>
    <property type="molecule type" value="Genomic_DNA"/>
</dbReference>
<feature type="signal peptide" evidence="1">
    <location>
        <begin position="1"/>
        <end position="23"/>
    </location>
</feature>
<proteinExistence type="predicted"/>
<name>A0A8G1RTU2_9EURO</name>
<accession>A0A8G1RTU2</accession>
<dbReference type="Proteomes" id="UP000249789">
    <property type="component" value="Unassembled WGS sequence"/>
</dbReference>
<keyword evidence="3" id="KW-1185">Reference proteome</keyword>
<feature type="chain" id="PRO_5034899417" description="CBM-cenC domain-containing protein" evidence="1">
    <location>
        <begin position="24"/>
        <end position="486"/>
    </location>
</feature>
<dbReference type="VEuPathDB" id="FungiDB:BO72DRAFT_428559"/>
<organism evidence="2 3">
    <name type="scientific">Aspergillus fijiensis CBS 313.89</name>
    <dbReference type="NCBI Taxonomy" id="1448319"/>
    <lineage>
        <taxon>Eukaryota</taxon>
        <taxon>Fungi</taxon>
        <taxon>Dikarya</taxon>
        <taxon>Ascomycota</taxon>
        <taxon>Pezizomycotina</taxon>
        <taxon>Eurotiomycetes</taxon>
        <taxon>Eurotiomycetidae</taxon>
        <taxon>Eurotiales</taxon>
        <taxon>Aspergillaceae</taxon>
        <taxon>Aspergillus</taxon>
    </lineage>
</organism>
<evidence type="ECO:0000313" key="2">
    <source>
        <dbReference type="EMBL" id="RAK77725.1"/>
    </source>
</evidence>
<keyword evidence="1" id="KW-0732">Signal</keyword>
<evidence type="ECO:0000256" key="1">
    <source>
        <dbReference type="SAM" id="SignalP"/>
    </source>
</evidence>
<dbReference type="Gene3D" id="2.60.120.260">
    <property type="entry name" value="Galactose-binding domain-like"/>
    <property type="match status" value="1"/>
</dbReference>
<gene>
    <name evidence="2" type="ORF">BO72DRAFT_428559</name>
</gene>
<dbReference type="RefSeq" id="XP_040801735.1">
    <property type="nucleotide sequence ID" value="XM_040943031.1"/>
</dbReference>
<dbReference type="OrthoDB" id="3565477at2759"/>
<sequence>MRWSQADLGSLLLASAFASQAFATVTCEVENTVGTFRNPSFETGDLTDWTALQATGATSAGAVVSGDDAAEGEYYYSIGGTTTYTYLKQTLTNLDTTQALSLSVNYRLIYTTSTATSYCFLGFAQNSWAVTNYIGGRTAVYPSAYGSSPAWSTYSQSFTPSASTLDIYLVWACLGTWAKYEFDNFGPGETTVCSTSTSTPAPISTPTAIVSSSVVVVATTTAVASPSSASVASSSEAIVASSPRVTSSIASSSPTTLSSAPAVSSSPQFSFSTAPISAASGTAASSSAVSVSSNVVSIAPSASTVVATSPSSRPVSSIPLIRPSSSFQTVASASVPVPVAQSISSSQASILSSSALTATSSQPVNPLSRSSASVPVSAAQAFSSLHAVIPSASESTAASSHLVDSLSLSPSSLISGAGIRTTAASAVTVTSGSSIPTVTPPTSLFSADLTTSTVLTTRTSTVTACPSTVTNCPASARTTYLTTETI</sequence>
<reference evidence="2 3" key="1">
    <citation type="submission" date="2018-02" db="EMBL/GenBank/DDBJ databases">
        <title>The genomes of Aspergillus section Nigri reveals drivers in fungal speciation.</title>
        <authorList>
            <consortium name="DOE Joint Genome Institute"/>
            <person name="Vesth T.C."/>
            <person name="Nybo J."/>
            <person name="Theobald S."/>
            <person name="Brandl J."/>
            <person name="Frisvad J.C."/>
            <person name="Nielsen K.F."/>
            <person name="Lyhne E.K."/>
            <person name="Kogle M.E."/>
            <person name="Kuo A."/>
            <person name="Riley R."/>
            <person name="Clum A."/>
            <person name="Nolan M."/>
            <person name="Lipzen A."/>
            <person name="Salamov A."/>
            <person name="Henrissat B."/>
            <person name="Wiebenga A."/>
            <person name="De vries R.P."/>
            <person name="Grigoriev I.V."/>
            <person name="Mortensen U.H."/>
            <person name="Andersen M.R."/>
            <person name="Baker S.E."/>
        </authorList>
    </citation>
    <scope>NUCLEOTIDE SEQUENCE [LARGE SCALE GENOMIC DNA]</scope>
    <source>
        <strain evidence="2 3">CBS 313.89</strain>
    </source>
</reference>
<protein>
    <recommendedName>
        <fullName evidence="4">CBM-cenC domain-containing protein</fullName>
    </recommendedName>
</protein>
<dbReference type="GeneID" id="63860364"/>
<evidence type="ECO:0000313" key="3">
    <source>
        <dbReference type="Proteomes" id="UP000249789"/>
    </source>
</evidence>
<evidence type="ECO:0008006" key="4">
    <source>
        <dbReference type="Google" id="ProtNLM"/>
    </source>
</evidence>
<feature type="non-terminal residue" evidence="2">
    <location>
        <position position="486"/>
    </location>
</feature>